<sequence length="312" mass="35017">MNSCCEMTQAMCLAQVLVLLVVYSYGSTAISWSHDAYYVNDMQIRQHSFWNRSRLLTKANEENIIDHYAIISSNTVTESILLGGMATFDVYGVANLSNDKIIGSHICVINQRGADFSGHNAVIAGWMVNPPYFGDSRTHFFTQWTADGYNSTGCYDTACVGFVLVKNAPINPGAILDPTDGQLKITVKIFRNKEDGNWWLYFGRDNQNLTAVGYWPMSIFNNLQYNANYIQWGGHTESTLDSPSPPMGNGHWPKQNAASVRDVRYVDFNGQSYVIEPWPVGLRAYVSHKKCYDVGYFLNEMFYYGGPGGCTK</sequence>
<evidence type="ECO:0000313" key="1">
    <source>
        <dbReference type="EnsemblPlants" id="AVESA.00010b.r2.2DG0402830.1.CDS"/>
    </source>
</evidence>
<organism evidence="1 2">
    <name type="scientific">Avena sativa</name>
    <name type="common">Oat</name>
    <dbReference type="NCBI Taxonomy" id="4498"/>
    <lineage>
        <taxon>Eukaryota</taxon>
        <taxon>Viridiplantae</taxon>
        <taxon>Streptophyta</taxon>
        <taxon>Embryophyta</taxon>
        <taxon>Tracheophyta</taxon>
        <taxon>Spermatophyta</taxon>
        <taxon>Magnoliopsida</taxon>
        <taxon>Liliopsida</taxon>
        <taxon>Poales</taxon>
        <taxon>Poaceae</taxon>
        <taxon>BOP clade</taxon>
        <taxon>Pooideae</taxon>
        <taxon>Poodae</taxon>
        <taxon>Poeae</taxon>
        <taxon>Poeae Chloroplast Group 1 (Aveneae type)</taxon>
        <taxon>Aveninae</taxon>
        <taxon>Avena</taxon>
    </lineage>
</organism>
<keyword evidence="2" id="KW-1185">Reference proteome</keyword>
<reference evidence="1" key="1">
    <citation type="submission" date="2021-05" db="EMBL/GenBank/DDBJ databases">
        <authorList>
            <person name="Scholz U."/>
            <person name="Mascher M."/>
            <person name="Fiebig A."/>
        </authorList>
    </citation>
    <scope>NUCLEOTIDE SEQUENCE [LARGE SCALE GENOMIC DNA]</scope>
</reference>
<evidence type="ECO:0000313" key="2">
    <source>
        <dbReference type="Proteomes" id="UP001732700"/>
    </source>
</evidence>
<name>A0ACD5VD80_AVESA</name>
<protein>
    <submittedName>
        <fullName evidence="1">Uncharacterized protein</fullName>
    </submittedName>
</protein>
<accession>A0ACD5VD80</accession>
<proteinExistence type="predicted"/>
<reference evidence="1" key="2">
    <citation type="submission" date="2025-09" db="UniProtKB">
        <authorList>
            <consortium name="EnsemblPlants"/>
        </authorList>
    </citation>
    <scope>IDENTIFICATION</scope>
</reference>
<dbReference type="Proteomes" id="UP001732700">
    <property type="component" value="Chromosome 2D"/>
</dbReference>
<dbReference type="EnsemblPlants" id="AVESA.00010b.r2.2DG0402830.1">
    <property type="protein sequence ID" value="AVESA.00010b.r2.2DG0402830.1.CDS"/>
    <property type="gene ID" value="AVESA.00010b.r2.2DG0402830"/>
</dbReference>